<protein>
    <recommendedName>
        <fullName evidence="1">eCIS core domain-containing protein</fullName>
    </recommendedName>
</protein>
<name>A0A927RMK1_9ACTN</name>
<comment type="caution">
    <text evidence="2">The sequence shown here is derived from an EMBL/GenBank/DDBJ whole genome shotgun (WGS) entry which is preliminary data.</text>
</comment>
<gene>
    <name evidence="2" type="ORF">HEB94_007109</name>
</gene>
<reference evidence="2" key="1">
    <citation type="submission" date="2020-10" db="EMBL/GenBank/DDBJ databases">
        <title>Sequencing the genomes of 1000 actinobacteria strains.</title>
        <authorList>
            <person name="Klenk H.-P."/>
        </authorList>
    </citation>
    <scope>NUCLEOTIDE SEQUENCE</scope>
    <source>
        <strain evidence="2">DSM 45354</strain>
    </source>
</reference>
<evidence type="ECO:0000313" key="3">
    <source>
        <dbReference type="Proteomes" id="UP000638648"/>
    </source>
</evidence>
<dbReference type="Pfam" id="PF13699">
    <property type="entry name" value="eCIS_core"/>
    <property type="match status" value="1"/>
</dbReference>
<dbReference type="Proteomes" id="UP000638648">
    <property type="component" value="Unassembled WGS sequence"/>
</dbReference>
<evidence type="ECO:0000313" key="2">
    <source>
        <dbReference type="EMBL" id="MBE1610261.1"/>
    </source>
</evidence>
<dbReference type="RefSeq" id="WP_192753657.1">
    <property type="nucleotide sequence ID" value="NZ_BAABJL010000095.1"/>
</dbReference>
<keyword evidence="3" id="KW-1185">Reference proteome</keyword>
<proteinExistence type="predicted"/>
<dbReference type="EMBL" id="JADBEM010000001">
    <property type="protein sequence ID" value="MBE1610261.1"/>
    <property type="molecule type" value="Genomic_DNA"/>
</dbReference>
<dbReference type="AlphaFoldDB" id="A0A927RMK1"/>
<dbReference type="InterPro" id="IPR006624">
    <property type="entry name" value="Beta-propeller_rpt_TECPR"/>
</dbReference>
<dbReference type="SMART" id="SM00706">
    <property type="entry name" value="TECPR"/>
    <property type="match status" value="3"/>
</dbReference>
<dbReference type="InterPro" id="IPR025295">
    <property type="entry name" value="eCIS_core_dom"/>
</dbReference>
<sequence>MTENHIRGLLGGGDMLDARLRAGFERAYGTDLSAIRIHTDERANALCRSFAAEAFTVGSDIFFAAGAYAPHAPAGLELLAHEIAHAVDQGGVRLPAAAGATVSEPGDACEADARTRAAAFLRGTAVTPSASRVRPLADDERLVLQRHASWEHRLLGDAPPADLNVLTTTRGQDRILKLQQLRDFLAMWKDNPDSVTPDRIKARYPTIRTVQLGTSGLLVTYGELNTLADYLATPAALDSQPRAILEPILQSVRQESFYWVNKLLGTDVSGAAGKFRNSVVSNIGWEFLDLLTETKAIDNLTVNVGWKGIDHYSALVGRNACHFAPFSWYRWEQSHLIARDYATQAYHSTGSAKEKLTHLAWINHGYADHFLQDSFASGHLVNKTLIMQWFLEWANTGILGNAMPVADWQMVRRMMTTADQDGLAARALYDGFADPAKRGVVRDPQTAEEQWALERRITVSGVRRADFRSDVDAYKHYLRLINNAGVQLSGGILHDHYTEEGLYVASVDHPTAFQIFGDCTMMNGGDGVRVAAETAQMSQAALNDLLARGTTSITTQQIFNRFPTRVRGARRAGAAEELLSLQEWNETRRDTAISLFPSPKIAAARGLVQRIGKISIDVTGGWGWQQVTGASANDIAVGGDGSAWIITTTKVAGGYTIKKLQGSTWTPVDGGATRIAVDGAGTPWVVNDVGAIYRRVGGKWERVAGDGILSGKNTAGQDVSGASDIGVGTDGTVWVLGRTAVVGGHLIYRWNGQKWEQSPTGAAVSISVAPNGLPWVTNDQNSVYRMKSGATLGTGWERLPGKAIDVGVSTGVMPTAWCLGDTKINDGGNTIWAWNGEGWDMTSGAATRVAVGPDGIPWVANGLGNIYHLVPTNASVVEFTTQDAGTIRGRAVAKAGSLFPGDTVMINGSTDLSRVIVGNSRACIYSLTMDTTAAYYDFIVQADGKGPSGPFSGMLWLKFVDETGDTYSLSLFLSERNTHVVRFDSAKPGIREIQWSDSMF</sequence>
<evidence type="ECO:0000259" key="1">
    <source>
        <dbReference type="Pfam" id="PF13699"/>
    </source>
</evidence>
<accession>A0A927RMK1</accession>
<feature type="domain" description="eCIS core" evidence="1">
    <location>
        <begin position="16"/>
        <end position="91"/>
    </location>
</feature>
<organism evidence="2 3">
    <name type="scientific">Actinopolymorpha pittospori</name>
    <dbReference type="NCBI Taxonomy" id="648752"/>
    <lineage>
        <taxon>Bacteria</taxon>
        <taxon>Bacillati</taxon>
        <taxon>Actinomycetota</taxon>
        <taxon>Actinomycetes</taxon>
        <taxon>Propionibacteriales</taxon>
        <taxon>Actinopolymorphaceae</taxon>
        <taxon>Actinopolymorpha</taxon>
    </lineage>
</organism>